<dbReference type="EMBL" id="CP042435">
    <property type="protein sequence ID" value="QEC70302.1"/>
    <property type="molecule type" value="Genomic_DNA"/>
</dbReference>
<evidence type="ECO:0000313" key="4">
    <source>
        <dbReference type="EMBL" id="QEC70302.1"/>
    </source>
</evidence>
<dbReference type="SUPFAM" id="SSF109854">
    <property type="entry name" value="DinB/YfiT-like putative metalloenzymes"/>
    <property type="match status" value="1"/>
</dbReference>
<dbReference type="Proteomes" id="UP000321533">
    <property type="component" value="Chromosome"/>
</dbReference>
<comment type="similarity">
    <text evidence="1">Belongs to the DinB family.</text>
</comment>
<dbReference type="InterPro" id="IPR034660">
    <property type="entry name" value="DinB/YfiT-like"/>
</dbReference>
<evidence type="ECO:0000256" key="3">
    <source>
        <dbReference type="PIRSR" id="PIRSR607837-1"/>
    </source>
</evidence>
<evidence type="ECO:0000256" key="1">
    <source>
        <dbReference type="ARBA" id="ARBA00008635"/>
    </source>
</evidence>
<dbReference type="InterPro" id="IPR007837">
    <property type="entry name" value="DinB"/>
</dbReference>
<dbReference type="Gene3D" id="1.20.120.450">
    <property type="entry name" value="dinb family like domain"/>
    <property type="match status" value="1"/>
</dbReference>
<keyword evidence="2 3" id="KW-0479">Metal-binding</keyword>
<protein>
    <submittedName>
        <fullName evidence="4">DinB family protein</fullName>
    </submittedName>
</protein>
<accession>A0A5B8VH62</accession>
<feature type="binding site" evidence="3">
    <location>
        <position position="127"/>
    </location>
    <ligand>
        <name>a divalent metal cation</name>
        <dbReference type="ChEBI" id="CHEBI:60240"/>
    </ligand>
</feature>
<feature type="binding site" evidence="3">
    <location>
        <position position="37"/>
    </location>
    <ligand>
        <name>a divalent metal cation</name>
        <dbReference type="ChEBI" id="CHEBI:60240"/>
    </ligand>
</feature>
<gene>
    <name evidence="4" type="ORF">FRZ67_20100</name>
</gene>
<evidence type="ECO:0000313" key="5">
    <source>
        <dbReference type="Proteomes" id="UP000321533"/>
    </source>
</evidence>
<sequence>MEEEAVTTRKMLQRVPADKFDWKPHEKSMAMRNLTVHIAELPSWVAMTLNTNELNFEGMDYTPTPVSSTEELLAIFEKSFAEGKAALEKASEDDLLPNWTLRTGEKIHSVRTKYEVIRMSFCQTVHHRAQLGVYLRLLNIPIPGSYGPSADENNF</sequence>
<reference evidence="4 5" key="1">
    <citation type="journal article" date="2016" name="Int. J. Syst. Evol. Microbiol.">
        <title>Panacibacter ginsenosidivorans gen. nov., sp. nov., with ginsenoside converting activity isolated from soil of a ginseng field.</title>
        <authorList>
            <person name="Siddiqi M.Z."/>
            <person name="Muhammad Shafi S."/>
            <person name="Choi K.D."/>
            <person name="Im W.T."/>
        </authorList>
    </citation>
    <scope>NUCLEOTIDE SEQUENCE [LARGE SCALE GENOMIC DNA]</scope>
    <source>
        <strain evidence="4 5">Gsoil1550</strain>
    </source>
</reference>
<keyword evidence="5" id="KW-1185">Reference proteome</keyword>
<dbReference type="Pfam" id="PF05163">
    <property type="entry name" value="DinB"/>
    <property type="match status" value="1"/>
</dbReference>
<name>A0A5B8VH62_9BACT</name>
<dbReference type="GO" id="GO:0046872">
    <property type="term" value="F:metal ion binding"/>
    <property type="evidence" value="ECO:0007669"/>
    <property type="project" value="UniProtKB-KW"/>
</dbReference>
<dbReference type="OrthoDB" id="119432at2"/>
<proteinExistence type="inferred from homology"/>
<organism evidence="4 5">
    <name type="scientific">Panacibacter ginsenosidivorans</name>
    <dbReference type="NCBI Taxonomy" id="1813871"/>
    <lineage>
        <taxon>Bacteria</taxon>
        <taxon>Pseudomonadati</taxon>
        <taxon>Bacteroidota</taxon>
        <taxon>Chitinophagia</taxon>
        <taxon>Chitinophagales</taxon>
        <taxon>Chitinophagaceae</taxon>
        <taxon>Panacibacter</taxon>
    </lineage>
</organism>
<evidence type="ECO:0000256" key="2">
    <source>
        <dbReference type="ARBA" id="ARBA00022723"/>
    </source>
</evidence>
<dbReference type="KEGG" id="pgin:FRZ67_20100"/>
<dbReference type="AlphaFoldDB" id="A0A5B8VH62"/>